<reference evidence="2 3" key="1">
    <citation type="journal article" date="2022" name="Nat. Ecol. Evol.">
        <title>A masculinizing supergene underlies an exaggerated male reproductive morph in a spider.</title>
        <authorList>
            <person name="Hendrickx F."/>
            <person name="De Corte Z."/>
            <person name="Sonet G."/>
            <person name="Van Belleghem S.M."/>
            <person name="Kostlbacher S."/>
            <person name="Vangestel C."/>
        </authorList>
    </citation>
    <scope>NUCLEOTIDE SEQUENCE [LARGE SCALE GENOMIC DNA]</scope>
    <source>
        <strain evidence="2">W744_W776</strain>
    </source>
</reference>
<proteinExistence type="predicted"/>
<accession>A0AAV6V546</accession>
<feature type="region of interest" description="Disordered" evidence="1">
    <location>
        <begin position="67"/>
        <end position="86"/>
    </location>
</feature>
<evidence type="ECO:0000256" key="1">
    <source>
        <dbReference type="SAM" id="MobiDB-lite"/>
    </source>
</evidence>
<evidence type="ECO:0008006" key="4">
    <source>
        <dbReference type="Google" id="ProtNLM"/>
    </source>
</evidence>
<keyword evidence="3" id="KW-1185">Reference proteome</keyword>
<protein>
    <recommendedName>
        <fullName evidence="4">PiggyBac transposable element-derived protein 4 C-terminal zinc-ribbon domain-containing protein</fullName>
    </recommendedName>
</protein>
<sequence length="86" mass="10271">MDLHFPIKSTRRRCTLCSRNRVQKRTSIQCSECKVALCSEKQNNCFQLYHQLICVYPWLQSRFVKPDKKHNDNDKPDKQCADVYSF</sequence>
<dbReference type="AlphaFoldDB" id="A0AAV6V546"/>
<dbReference type="EMBL" id="JAFNEN010000164">
    <property type="protein sequence ID" value="KAG8191198.1"/>
    <property type="molecule type" value="Genomic_DNA"/>
</dbReference>
<dbReference type="Proteomes" id="UP000827092">
    <property type="component" value="Unassembled WGS sequence"/>
</dbReference>
<evidence type="ECO:0000313" key="3">
    <source>
        <dbReference type="Proteomes" id="UP000827092"/>
    </source>
</evidence>
<evidence type="ECO:0000313" key="2">
    <source>
        <dbReference type="EMBL" id="KAG8191198.1"/>
    </source>
</evidence>
<organism evidence="2 3">
    <name type="scientific">Oedothorax gibbosus</name>
    <dbReference type="NCBI Taxonomy" id="931172"/>
    <lineage>
        <taxon>Eukaryota</taxon>
        <taxon>Metazoa</taxon>
        <taxon>Ecdysozoa</taxon>
        <taxon>Arthropoda</taxon>
        <taxon>Chelicerata</taxon>
        <taxon>Arachnida</taxon>
        <taxon>Araneae</taxon>
        <taxon>Araneomorphae</taxon>
        <taxon>Entelegynae</taxon>
        <taxon>Araneoidea</taxon>
        <taxon>Linyphiidae</taxon>
        <taxon>Erigoninae</taxon>
        <taxon>Oedothorax</taxon>
    </lineage>
</organism>
<comment type="caution">
    <text evidence="2">The sequence shown here is derived from an EMBL/GenBank/DDBJ whole genome shotgun (WGS) entry which is preliminary data.</text>
</comment>
<feature type="compositionally biased region" description="Basic and acidic residues" evidence="1">
    <location>
        <begin position="67"/>
        <end position="80"/>
    </location>
</feature>
<name>A0AAV6V546_9ARAC</name>
<gene>
    <name evidence="2" type="ORF">JTE90_011881</name>
</gene>